<feature type="compositionally biased region" description="Polar residues" evidence="1">
    <location>
        <begin position="299"/>
        <end position="314"/>
    </location>
</feature>
<keyword evidence="3" id="KW-1185">Reference proteome</keyword>
<organism evidence="2 3">
    <name type="scientific">Tetrapyrgos nigripes</name>
    <dbReference type="NCBI Taxonomy" id="182062"/>
    <lineage>
        <taxon>Eukaryota</taxon>
        <taxon>Fungi</taxon>
        <taxon>Dikarya</taxon>
        <taxon>Basidiomycota</taxon>
        <taxon>Agaricomycotina</taxon>
        <taxon>Agaricomycetes</taxon>
        <taxon>Agaricomycetidae</taxon>
        <taxon>Agaricales</taxon>
        <taxon>Marasmiineae</taxon>
        <taxon>Marasmiaceae</taxon>
        <taxon>Tetrapyrgos</taxon>
    </lineage>
</organism>
<dbReference type="Proteomes" id="UP000559256">
    <property type="component" value="Unassembled WGS sequence"/>
</dbReference>
<feature type="compositionally biased region" description="Low complexity" evidence="1">
    <location>
        <begin position="415"/>
        <end position="434"/>
    </location>
</feature>
<feature type="compositionally biased region" description="Acidic residues" evidence="1">
    <location>
        <begin position="338"/>
        <end position="347"/>
    </location>
</feature>
<feature type="compositionally biased region" description="Basic and acidic residues" evidence="1">
    <location>
        <begin position="480"/>
        <end position="520"/>
    </location>
</feature>
<name>A0A8H5D3H1_9AGAR</name>
<evidence type="ECO:0000256" key="1">
    <source>
        <dbReference type="SAM" id="MobiDB-lite"/>
    </source>
</evidence>
<dbReference type="OrthoDB" id="2499658at2759"/>
<evidence type="ECO:0000313" key="3">
    <source>
        <dbReference type="Proteomes" id="UP000559256"/>
    </source>
</evidence>
<feature type="region of interest" description="Disordered" evidence="1">
    <location>
        <begin position="547"/>
        <end position="587"/>
    </location>
</feature>
<feature type="region of interest" description="Disordered" evidence="1">
    <location>
        <begin position="1"/>
        <end position="42"/>
    </location>
</feature>
<reference evidence="2 3" key="1">
    <citation type="journal article" date="2020" name="ISME J.">
        <title>Uncovering the hidden diversity of litter-decomposition mechanisms in mushroom-forming fungi.</title>
        <authorList>
            <person name="Floudas D."/>
            <person name="Bentzer J."/>
            <person name="Ahren D."/>
            <person name="Johansson T."/>
            <person name="Persson P."/>
            <person name="Tunlid A."/>
        </authorList>
    </citation>
    <scope>NUCLEOTIDE SEQUENCE [LARGE SCALE GENOMIC DNA]</scope>
    <source>
        <strain evidence="2 3">CBS 291.85</strain>
    </source>
</reference>
<dbReference type="AlphaFoldDB" id="A0A8H5D3H1"/>
<feature type="region of interest" description="Disordered" evidence="1">
    <location>
        <begin position="261"/>
        <end position="347"/>
    </location>
</feature>
<feature type="region of interest" description="Disordered" evidence="1">
    <location>
        <begin position="408"/>
        <end position="437"/>
    </location>
</feature>
<accession>A0A8H5D3H1</accession>
<feature type="compositionally biased region" description="Polar residues" evidence="1">
    <location>
        <begin position="21"/>
        <end position="42"/>
    </location>
</feature>
<proteinExistence type="predicted"/>
<dbReference type="EMBL" id="JAACJM010000065">
    <property type="protein sequence ID" value="KAF5352911.1"/>
    <property type="molecule type" value="Genomic_DNA"/>
</dbReference>
<comment type="caution">
    <text evidence="2">The sequence shown here is derived from an EMBL/GenBank/DDBJ whole genome shotgun (WGS) entry which is preliminary data.</text>
</comment>
<sequence>MILRPPRSTREGKNNHKHNIATDSTLNASQTQGQSAKLHTSPNDISRNHHVDHEIGINPATQGLLPTLGQYQAIEADYLETICKTNSSSSSIGAVPSDAAFDRMNFEAVNPQHEHQDAEDEVMDGTSQTERIRMEIEMTLGTTSTMLSSEAFERIWRHLDNPAVPGSQKQDSVFKEFSLCPVPADLRLSSSSNVDTDTVSDSALHSEPELVLMHTNRMVASCSKILEETLATVNKYYTFVPPELVDAFVKICPGYGDGDVEEEKDVDGYGSGNETGNVDATDLMGNVEVEEGYEKSKEISSQSMSRGGSYTSSRGLDLSVYASKLRPSPPPDDVLSIGDDDNNKDEDNDEVYIHNLEAPVPHVQQSSVPPTLALFSRFSSRSSVAMASSGATINMDMAMTKGQSVPNSYEYGYGNNSSHSIQSQQTQTQTPNPSLRSLPMSREVSLFQGPVGADEWMSGISGKGEGKGLVGGSLSMRRGDSVAEFVEKEREREKEQEKEREKDREEDKSTQVGENDHKITAGDGAVENNIITNASKTAKLQVLSAFLGTGKRKPSRSRVPSHVSPLKSGNWANSVTGHVNVEDGEMS</sequence>
<gene>
    <name evidence="2" type="ORF">D9758_007958</name>
</gene>
<protein>
    <submittedName>
        <fullName evidence="2">Uncharacterized protein</fullName>
    </submittedName>
</protein>
<evidence type="ECO:0000313" key="2">
    <source>
        <dbReference type="EMBL" id="KAF5352911.1"/>
    </source>
</evidence>
<feature type="region of interest" description="Disordered" evidence="1">
    <location>
        <begin position="480"/>
        <end position="523"/>
    </location>
</feature>